<dbReference type="PANTHER" id="PTHR30055">
    <property type="entry name" value="HTH-TYPE TRANSCRIPTIONAL REGULATOR RUTR"/>
    <property type="match status" value="1"/>
</dbReference>
<dbReference type="InterPro" id="IPR009057">
    <property type="entry name" value="Homeodomain-like_sf"/>
</dbReference>
<dbReference type="PROSITE" id="PS50977">
    <property type="entry name" value="HTH_TETR_2"/>
    <property type="match status" value="1"/>
</dbReference>
<dbReference type="EMBL" id="JBHSMD010000003">
    <property type="protein sequence ID" value="MFC5493694.1"/>
    <property type="molecule type" value="Genomic_DNA"/>
</dbReference>
<evidence type="ECO:0000256" key="2">
    <source>
        <dbReference type="PROSITE-ProRule" id="PRU00335"/>
    </source>
</evidence>
<gene>
    <name evidence="4" type="ORF">ACFPKY_11325</name>
</gene>
<accession>A0ABW0MZC0</accession>
<reference evidence="5" key="1">
    <citation type="journal article" date="2019" name="Int. J. Syst. Evol. Microbiol.">
        <title>The Global Catalogue of Microorganisms (GCM) 10K type strain sequencing project: providing services to taxonomists for standard genome sequencing and annotation.</title>
        <authorList>
            <consortium name="The Broad Institute Genomics Platform"/>
            <consortium name="The Broad Institute Genome Sequencing Center for Infectious Disease"/>
            <person name="Wu L."/>
            <person name="Ma J."/>
        </authorList>
    </citation>
    <scope>NUCLEOTIDE SEQUENCE [LARGE SCALE GENOMIC DNA]</scope>
    <source>
        <strain evidence="5">KACC 13778</strain>
    </source>
</reference>
<dbReference type="InterPro" id="IPR050109">
    <property type="entry name" value="HTH-type_TetR-like_transc_reg"/>
</dbReference>
<evidence type="ECO:0000259" key="3">
    <source>
        <dbReference type="PROSITE" id="PS50977"/>
    </source>
</evidence>
<dbReference type="Gene3D" id="1.10.357.10">
    <property type="entry name" value="Tetracycline Repressor, domain 2"/>
    <property type="match status" value="1"/>
</dbReference>
<evidence type="ECO:0000313" key="4">
    <source>
        <dbReference type="EMBL" id="MFC5493694.1"/>
    </source>
</evidence>
<evidence type="ECO:0000313" key="5">
    <source>
        <dbReference type="Proteomes" id="UP001595956"/>
    </source>
</evidence>
<feature type="domain" description="HTH tetR-type" evidence="3">
    <location>
        <begin position="7"/>
        <end position="67"/>
    </location>
</feature>
<dbReference type="Proteomes" id="UP001595956">
    <property type="component" value="Unassembled WGS sequence"/>
</dbReference>
<organism evidence="4 5">
    <name type="scientific">Nocardioides caricicola</name>
    <dbReference type="NCBI Taxonomy" id="634770"/>
    <lineage>
        <taxon>Bacteria</taxon>
        <taxon>Bacillati</taxon>
        <taxon>Actinomycetota</taxon>
        <taxon>Actinomycetes</taxon>
        <taxon>Propionibacteriales</taxon>
        <taxon>Nocardioidaceae</taxon>
        <taxon>Nocardioides</taxon>
    </lineage>
</organism>
<protein>
    <submittedName>
        <fullName evidence="4">TetR/AcrR family transcriptional regulator</fullName>
    </submittedName>
</protein>
<dbReference type="InterPro" id="IPR041490">
    <property type="entry name" value="KstR2_TetR_C"/>
</dbReference>
<dbReference type="InterPro" id="IPR036271">
    <property type="entry name" value="Tet_transcr_reg_TetR-rel_C_sf"/>
</dbReference>
<dbReference type="InterPro" id="IPR001647">
    <property type="entry name" value="HTH_TetR"/>
</dbReference>
<dbReference type="SUPFAM" id="SSF48498">
    <property type="entry name" value="Tetracyclin repressor-like, C-terminal domain"/>
    <property type="match status" value="1"/>
</dbReference>
<dbReference type="Pfam" id="PF17932">
    <property type="entry name" value="TetR_C_24"/>
    <property type="match status" value="1"/>
</dbReference>
<dbReference type="Gene3D" id="1.10.10.60">
    <property type="entry name" value="Homeodomain-like"/>
    <property type="match status" value="1"/>
</dbReference>
<dbReference type="PROSITE" id="PS01081">
    <property type="entry name" value="HTH_TETR_1"/>
    <property type="match status" value="1"/>
</dbReference>
<dbReference type="SUPFAM" id="SSF46689">
    <property type="entry name" value="Homeodomain-like"/>
    <property type="match status" value="1"/>
</dbReference>
<dbReference type="Pfam" id="PF00440">
    <property type="entry name" value="TetR_N"/>
    <property type="match status" value="1"/>
</dbReference>
<keyword evidence="1 2" id="KW-0238">DNA-binding</keyword>
<dbReference type="InterPro" id="IPR023772">
    <property type="entry name" value="DNA-bd_HTH_TetR-type_CS"/>
</dbReference>
<dbReference type="PRINTS" id="PR00455">
    <property type="entry name" value="HTHTETR"/>
</dbReference>
<comment type="caution">
    <text evidence="4">The sequence shown here is derived from an EMBL/GenBank/DDBJ whole genome shotgun (WGS) entry which is preliminary data.</text>
</comment>
<name>A0ABW0MZC0_9ACTN</name>
<proteinExistence type="predicted"/>
<keyword evidence="5" id="KW-1185">Reference proteome</keyword>
<dbReference type="PANTHER" id="PTHR30055:SF237">
    <property type="entry name" value="TRANSCRIPTIONAL REPRESSOR MCE3R"/>
    <property type="match status" value="1"/>
</dbReference>
<dbReference type="RefSeq" id="WP_345173179.1">
    <property type="nucleotide sequence ID" value="NZ_BAABFQ010000004.1"/>
</dbReference>
<feature type="DNA-binding region" description="H-T-H motif" evidence="2">
    <location>
        <begin position="30"/>
        <end position="49"/>
    </location>
</feature>
<sequence length="189" mass="20854">MTQTEQTSRRDQILATAAELFAARGFHGVSVVDIGAACGISGPALYKHFASKQAVLAEMLVSISEELLRVGTERAQQADPLAALVEWHVDFALRHRPLIVVQDRDWESLPAEARERVRTLQREYVDLWATQLRAADPRLDLPTARAMAHAAFGLINSTPHSALLPDAEMREVLTSMALGALGALRPRRR</sequence>
<evidence type="ECO:0000256" key="1">
    <source>
        <dbReference type="ARBA" id="ARBA00023125"/>
    </source>
</evidence>